<dbReference type="Gene3D" id="3.90.180.10">
    <property type="entry name" value="Medium-chain alcohol dehydrogenases, catalytic domain"/>
    <property type="match status" value="1"/>
</dbReference>
<dbReference type="SUPFAM" id="SSF50129">
    <property type="entry name" value="GroES-like"/>
    <property type="match status" value="1"/>
</dbReference>
<protein>
    <submittedName>
        <fullName evidence="9">Threonine dehydrogenase-like Zn-dependent dehydrogenase</fullName>
    </submittedName>
</protein>
<keyword evidence="10" id="KW-1185">Reference proteome</keyword>
<dbReference type="PANTHER" id="PTHR42813">
    <property type="entry name" value="ZINC-TYPE ALCOHOL DEHYDROGENASE-LIKE"/>
    <property type="match status" value="1"/>
</dbReference>
<comment type="cofactor">
    <cofactor evidence="1 5">
        <name>Zn(2+)</name>
        <dbReference type="ChEBI" id="CHEBI:29105"/>
    </cofactor>
</comment>
<dbReference type="PROSITE" id="PS00059">
    <property type="entry name" value="ADH_ZINC"/>
    <property type="match status" value="1"/>
</dbReference>
<dbReference type="RefSeq" id="WP_179753669.1">
    <property type="nucleotide sequence ID" value="NZ_BAAAGN010000003.1"/>
</dbReference>
<feature type="domain" description="Alcohol dehydrogenase-like C-terminal" evidence="7">
    <location>
        <begin position="193"/>
        <end position="262"/>
    </location>
</feature>
<dbReference type="GO" id="GO:0016491">
    <property type="term" value="F:oxidoreductase activity"/>
    <property type="evidence" value="ECO:0007669"/>
    <property type="project" value="UniProtKB-KW"/>
</dbReference>
<dbReference type="EMBL" id="JACCBB010000001">
    <property type="protein sequence ID" value="NYD23736.1"/>
    <property type="molecule type" value="Genomic_DNA"/>
</dbReference>
<evidence type="ECO:0000256" key="6">
    <source>
        <dbReference type="SAM" id="MobiDB-lite"/>
    </source>
</evidence>
<dbReference type="Gene3D" id="3.40.50.720">
    <property type="entry name" value="NAD(P)-binding Rossmann-like Domain"/>
    <property type="match status" value="1"/>
</dbReference>
<comment type="similarity">
    <text evidence="5">Belongs to the zinc-containing alcohol dehydrogenase family.</text>
</comment>
<dbReference type="InterPro" id="IPR002328">
    <property type="entry name" value="ADH_Zn_CS"/>
</dbReference>
<dbReference type="InterPro" id="IPR011032">
    <property type="entry name" value="GroES-like_sf"/>
</dbReference>
<comment type="caution">
    <text evidence="9">The sequence shown here is derived from an EMBL/GenBank/DDBJ whole genome shotgun (WGS) entry which is preliminary data.</text>
</comment>
<evidence type="ECO:0000256" key="4">
    <source>
        <dbReference type="ARBA" id="ARBA00023002"/>
    </source>
</evidence>
<organism evidence="9 10">
    <name type="scientific">Kineococcus aurantiacus</name>
    <dbReference type="NCBI Taxonomy" id="37633"/>
    <lineage>
        <taxon>Bacteria</taxon>
        <taxon>Bacillati</taxon>
        <taxon>Actinomycetota</taxon>
        <taxon>Actinomycetes</taxon>
        <taxon>Kineosporiales</taxon>
        <taxon>Kineosporiaceae</taxon>
        <taxon>Kineococcus</taxon>
    </lineage>
</organism>
<dbReference type="GO" id="GO:0008270">
    <property type="term" value="F:zinc ion binding"/>
    <property type="evidence" value="ECO:0007669"/>
    <property type="project" value="InterPro"/>
</dbReference>
<keyword evidence="2 5" id="KW-0479">Metal-binding</keyword>
<evidence type="ECO:0000256" key="3">
    <source>
        <dbReference type="ARBA" id="ARBA00022833"/>
    </source>
</evidence>
<dbReference type="Pfam" id="PF08240">
    <property type="entry name" value="ADH_N"/>
    <property type="match status" value="1"/>
</dbReference>
<dbReference type="Proteomes" id="UP000521922">
    <property type="component" value="Unassembled WGS sequence"/>
</dbReference>
<feature type="region of interest" description="Disordered" evidence="6">
    <location>
        <begin position="234"/>
        <end position="253"/>
    </location>
</feature>
<evidence type="ECO:0000259" key="7">
    <source>
        <dbReference type="Pfam" id="PF00107"/>
    </source>
</evidence>
<name>A0A7Y9J211_9ACTN</name>
<feature type="domain" description="Alcohol dehydrogenase-like N-terminal" evidence="8">
    <location>
        <begin position="25"/>
        <end position="145"/>
    </location>
</feature>
<evidence type="ECO:0000256" key="1">
    <source>
        <dbReference type="ARBA" id="ARBA00001947"/>
    </source>
</evidence>
<evidence type="ECO:0000313" key="10">
    <source>
        <dbReference type="Proteomes" id="UP000521922"/>
    </source>
</evidence>
<dbReference type="PANTHER" id="PTHR42813:SF2">
    <property type="entry name" value="DEHYDROGENASE, ZINC-CONTAINING, PUTATIVE (AFU_ORTHOLOGUE AFUA_2G02810)-RELATED"/>
    <property type="match status" value="1"/>
</dbReference>
<keyword evidence="3 5" id="KW-0862">Zinc</keyword>
<dbReference type="SUPFAM" id="SSF51735">
    <property type="entry name" value="NAD(P)-binding Rossmann-fold domains"/>
    <property type="match status" value="1"/>
</dbReference>
<evidence type="ECO:0000259" key="8">
    <source>
        <dbReference type="Pfam" id="PF08240"/>
    </source>
</evidence>
<dbReference type="Pfam" id="PF00107">
    <property type="entry name" value="ADH_zinc_N"/>
    <property type="match status" value="1"/>
</dbReference>
<proteinExistence type="inferred from homology"/>
<feature type="compositionally biased region" description="Basic and acidic residues" evidence="6">
    <location>
        <begin position="242"/>
        <end position="252"/>
    </location>
</feature>
<reference evidence="9 10" key="1">
    <citation type="submission" date="2020-07" db="EMBL/GenBank/DDBJ databases">
        <title>Sequencing the genomes of 1000 actinobacteria strains.</title>
        <authorList>
            <person name="Klenk H.-P."/>
        </authorList>
    </citation>
    <scope>NUCLEOTIDE SEQUENCE [LARGE SCALE GENOMIC DNA]</scope>
    <source>
        <strain evidence="9 10">DSM 7487</strain>
    </source>
</reference>
<gene>
    <name evidence="9" type="ORF">BJ968_003276</name>
</gene>
<evidence type="ECO:0000313" key="9">
    <source>
        <dbReference type="EMBL" id="NYD23736.1"/>
    </source>
</evidence>
<dbReference type="InterPro" id="IPR036291">
    <property type="entry name" value="NAD(P)-bd_dom_sf"/>
</dbReference>
<dbReference type="AlphaFoldDB" id="A0A7Y9J211"/>
<evidence type="ECO:0000256" key="2">
    <source>
        <dbReference type="ARBA" id="ARBA00022723"/>
    </source>
</evidence>
<dbReference type="InterPro" id="IPR013154">
    <property type="entry name" value="ADH-like_N"/>
</dbReference>
<evidence type="ECO:0000256" key="5">
    <source>
        <dbReference type="RuleBase" id="RU361277"/>
    </source>
</evidence>
<accession>A0A7Y9J211</accession>
<dbReference type="CDD" id="cd08283">
    <property type="entry name" value="FDH_like_1"/>
    <property type="match status" value="1"/>
</dbReference>
<keyword evidence="4" id="KW-0560">Oxidoreductase</keyword>
<dbReference type="InterPro" id="IPR013149">
    <property type="entry name" value="ADH-like_C"/>
</dbReference>
<sequence length="402" mass="42973">MRALTWQGKRSVAVQDVPDPRIVEPTDAVVRITSTAICGSDLHLYEVLAPYLAEGDVLGHEPMGIVEEVGSAVTNLAPGDRVVIPFTISCGHCWMCERGLTTQCETTQVREKGSGAALFGYTSLYGSVPGGQAELLRVPHADFNPIKVGREGDGGAPDERYLFLSDILPTAWQGVQYADVPEGGTLAVLGLGPVGQFAARIGRQRGYQVIAVDPVPERREMAIRNGVTAIDLTDPSGADVPTRLRERTDGRGPDAVLDAVGMEAHGGAEGVVAKAAQTAVGLLPDAVAQKVMETGGIDRLWAVRTAVDAVRRGGTVSLSGVYGGEADPMPMMTMFDKQIQLRMGQCNVKTWVDDLMPFVEDPSDPLGIDDLTTHRVPLEDAPEAYEMFQAKRDGCIKVVLKP</sequence>